<evidence type="ECO:0000256" key="3">
    <source>
        <dbReference type="ARBA" id="ARBA00022617"/>
    </source>
</evidence>
<evidence type="ECO:0008006" key="9">
    <source>
        <dbReference type="Google" id="ProtNLM"/>
    </source>
</evidence>
<dbReference type="GO" id="GO:0005506">
    <property type="term" value="F:iron ion binding"/>
    <property type="evidence" value="ECO:0007669"/>
    <property type="project" value="InterPro"/>
</dbReference>
<dbReference type="AlphaFoldDB" id="A0A427YIB8"/>
<evidence type="ECO:0000313" key="8">
    <source>
        <dbReference type="Proteomes" id="UP000279259"/>
    </source>
</evidence>
<reference evidence="7 8" key="1">
    <citation type="submission" date="2018-11" db="EMBL/GenBank/DDBJ databases">
        <title>Genome sequence of Saitozyma podzolica DSM 27192.</title>
        <authorList>
            <person name="Aliyu H."/>
            <person name="Gorte O."/>
            <person name="Ochsenreither K."/>
        </authorList>
    </citation>
    <scope>NUCLEOTIDE SEQUENCE [LARGE SCALE GENOMIC DNA]</scope>
    <source>
        <strain evidence="7 8">DSM 27192</strain>
    </source>
</reference>
<keyword evidence="4 6" id="KW-0479">Metal-binding</keyword>
<dbReference type="InterPro" id="IPR050529">
    <property type="entry name" value="CYP450_sterol_14alpha_dmase"/>
</dbReference>
<dbReference type="InterPro" id="IPR001128">
    <property type="entry name" value="Cyt_P450"/>
</dbReference>
<gene>
    <name evidence="7" type="ORF">EHS25_010022</name>
</gene>
<dbReference type="Pfam" id="PF00067">
    <property type="entry name" value="p450"/>
    <property type="match status" value="1"/>
</dbReference>
<dbReference type="GO" id="GO:0008395">
    <property type="term" value="F:steroid hydroxylase activity"/>
    <property type="evidence" value="ECO:0007669"/>
    <property type="project" value="TreeGrafter"/>
</dbReference>
<dbReference type="PANTHER" id="PTHR24304">
    <property type="entry name" value="CYTOCHROME P450 FAMILY 7"/>
    <property type="match status" value="1"/>
</dbReference>
<keyword evidence="3 6" id="KW-0349">Heme</keyword>
<dbReference type="SUPFAM" id="SSF48264">
    <property type="entry name" value="Cytochrome P450"/>
    <property type="match status" value="1"/>
</dbReference>
<evidence type="ECO:0000256" key="5">
    <source>
        <dbReference type="ARBA" id="ARBA00023004"/>
    </source>
</evidence>
<dbReference type="InterPro" id="IPR036396">
    <property type="entry name" value="Cyt_P450_sf"/>
</dbReference>
<protein>
    <recommendedName>
        <fullName evidence="9">Cholesterol 7-alpha-monooxygenase</fullName>
    </recommendedName>
</protein>
<dbReference type="EMBL" id="RSCD01000009">
    <property type="protein sequence ID" value="RSH90846.1"/>
    <property type="molecule type" value="Genomic_DNA"/>
</dbReference>
<dbReference type="InterPro" id="IPR002403">
    <property type="entry name" value="Cyt_P450_E_grp-IV"/>
</dbReference>
<evidence type="ECO:0000256" key="4">
    <source>
        <dbReference type="ARBA" id="ARBA00022723"/>
    </source>
</evidence>
<evidence type="ECO:0000256" key="2">
    <source>
        <dbReference type="ARBA" id="ARBA00010617"/>
    </source>
</evidence>
<organism evidence="7 8">
    <name type="scientific">Saitozyma podzolica</name>
    <dbReference type="NCBI Taxonomy" id="1890683"/>
    <lineage>
        <taxon>Eukaryota</taxon>
        <taxon>Fungi</taxon>
        <taxon>Dikarya</taxon>
        <taxon>Basidiomycota</taxon>
        <taxon>Agaricomycotina</taxon>
        <taxon>Tremellomycetes</taxon>
        <taxon>Tremellales</taxon>
        <taxon>Trimorphomycetaceae</taxon>
        <taxon>Saitozyma</taxon>
    </lineage>
</organism>
<dbReference type="PRINTS" id="PR00385">
    <property type="entry name" value="P450"/>
</dbReference>
<accession>A0A427YIB8</accession>
<comment type="similarity">
    <text evidence="2">Belongs to the cytochrome P450 family.</text>
</comment>
<dbReference type="Gene3D" id="1.10.630.10">
    <property type="entry name" value="Cytochrome P450"/>
    <property type="match status" value="1"/>
</dbReference>
<dbReference type="OrthoDB" id="3366823at2759"/>
<comment type="cofactor">
    <cofactor evidence="1 6">
        <name>heme</name>
        <dbReference type="ChEBI" id="CHEBI:30413"/>
    </cofactor>
</comment>
<evidence type="ECO:0000256" key="1">
    <source>
        <dbReference type="ARBA" id="ARBA00001971"/>
    </source>
</evidence>
<dbReference type="GO" id="GO:0020037">
    <property type="term" value="F:heme binding"/>
    <property type="evidence" value="ECO:0007669"/>
    <property type="project" value="InterPro"/>
</dbReference>
<keyword evidence="5 6" id="KW-0408">Iron</keyword>
<dbReference type="Proteomes" id="UP000279259">
    <property type="component" value="Unassembled WGS sequence"/>
</dbReference>
<evidence type="ECO:0000313" key="7">
    <source>
        <dbReference type="EMBL" id="RSH90846.1"/>
    </source>
</evidence>
<proteinExistence type="inferred from homology"/>
<name>A0A427YIB8_9TREE</name>
<dbReference type="GO" id="GO:0016705">
    <property type="term" value="F:oxidoreductase activity, acting on paired donors, with incorporation or reduction of molecular oxygen"/>
    <property type="evidence" value="ECO:0007669"/>
    <property type="project" value="InterPro"/>
</dbReference>
<feature type="binding site" description="axial binding residue" evidence="6">
    <location>
        <position position="370"/>
    </location>
    <ligand>
        <name>heme</name>
        <dbReference type="ChEBI" id="CHEBI:30413"/>
    </ligand>
    <ligandPart>
        <name>Fe</name>
        <dbReference type="ChEBI" id="CHEBI:18248"/>
    </ligandPart>
</feature>
<dbReference type="PANTHER" id="PTHR24304:SF2">
    <property type="entry name" value="24-HYDROXYCHOLESTEROL 7-ALPHA-HYDROXYLASE"/>
    <property type="match status" value="1"/>
</dbReference>
<comment type="caution">
    <text evidence="7">The sequence shown here is derived from an EMBL/GenBank/DDBJ whole genome shotgun (WGS) entry which is preliminary data.</text>
</comment>
<dbReference type="STRING" id="1890683.A0A427YIB8"/>
<evidence type="ECO:0000256" key="6">
    <source>
        <dbReference type="PIRSR" id="PIRSR602403-1"/>
    </source>
</evidence>
<keyword evidence="8" id="KW-1185">Reference proteome</keyword>
<dbReference type="PRINTS" id="PR00465">
    <property type="entry name" value="EP450IV"/>
</dbReference>
<sequence>MPFLGSALSMTKGDAFWRDTAAQYGPVFRARVMGETRIFVTTTPVINYVYKNSSNFDFFFFRKFITATVFGMSMDNSFHPAVDSQLFPGPHRAMQPGAIAGSITRYADLLEVMLPARLEGLRPDEGVDLANFAFDLIYTASSKAFFSSSFPSAATKEPFVAFDQAFPLLNLGKLPSFAKKPAEKARETMLSLVEEWWDSVTSEERETLAPALMAMVEVAEAEAWPKRDVAALLLGDLWALEANAPNGAIWAIAEILRHPHILPTLRSEIDNAISRLDPPHLSTLLHLPQSQLVLTLPELNACFQETLRLYTDSFSLRVVQKDCVVCVSRPNAVSPESEWGVDAPNWDHTRFLDGRAKGVMNPFGGGVSMCEGRHFASAEILTFIASFITLADVTVTSDTLMPDAQRVGLGMLQPTGTFKVRIASRSRG</sequence>